<dbReference type="EMBL" id="UGNP01000001">
    <property type="protein sequence ID" value="STX09289.1"/>
    <property type="molecule type" value="Genomic_DNA"/>
</dbReference>
<dbReference type="RefSeq" id="WP_109348660.1">
    <property type="nucleotide sequence ID" value="NZ_BJUE01000014.1"/>
</dbReference>
<name>A0A2U3AG00_9BACL</name>
<reference evidence="2 4" key="1">
    <citation type="submission" date="2018-06" db="EMBL/GenBank/DDBJ databases">
        <authorList>
            <consortium name="Pathogen Informatics"/>
            <person name="Doyle S."/>
        </authorList>
    </citation>
    <scope>NUCLEOTIDE SEQUENCE [LARGE SCALE GENOMIC DNA]</scope>
    <source>
        <strain evidence="2 4">NCTC10597</strain>
    </source>
</reference>
<dbReference type="Pfam" id="PF14493">
    <property type="entry name" value="HTH_40"/>
    <property type="match status" value="1"/>
</dbReference>
<accession>A0A2U3AG00</accession>
<protein>
    <submittedName>
        <fullName evidence="3">Uncharacterized protein YpbB</fullName>
    </submittedName>
</protein>
<reference evidence="3 5" key="2">
    <citation type="submission" date="2019-03" db="EMBL/GenBank/DDBJ databases">
        <title>Genomic Encyclopedia of Type Strains, Phase IV (KMG-IV): sequencing the most valuable type-strain genomes for metagenomic binning, comparative biology and taxonomic classification.</title>
        <authorList>
            <person name="Goeker M."/>
        </authorList>
    </citation>
    <scope>NUCLEOTIDE SEQUENCE [LARGE SCALE GENOMIC DNA]</scope>
    <source>
        <strain evidence="3 5">DSM 20580</strain>
    </source>
</reference>
<dbReference type="InterPro" id="IPR029491">
    <property type="entry name" value="Helicase_HTH"/>
</dbReference>
<evidence type="ECO:0000313" key="5">
    <source>
        <dbReference type="Proteomes" id="UP000294641"/>
    </source>
</evidence>
<proteinExistence type="predicted"/>
<feature type="domain" description="Helicase Helix-turn-helix" evidence="1">
    <location>
        <begin position="244"/>
        <end position="331"/>
    </location>
</feature>
<keyword evidence="5" id="KW-1185">Reference proteome</keyword>
<evidence type="ECO:0000313" key="4">
    <source>
        <dbReference type="Proteomes" id="UP000254330"/>
    </source>
</evidence>
<evidence type="ECO:0000313" key="2">
    <source>
        <dbReference type="EMBL" id="STX09289.1"/>
    </source>
</evidence>
<organism evidence="2 4">
    <name type="scientific">Kurthia zopfii</name>
    <dbReference type="NCBI Taxonomy" id="1650"/>
    <lineage>
        <taxon>Bacteria</taxon>
        <taxon>Bacillati</taxon>
        <taxon>Bacillota</taxon>
        <taxon>Bacilli</taxon>
        <taxon>Bacillales</taxon>
        <taxon>Caryophanaceae</taxon>
        <taxon>Kurthia</taxon>
    </lineage>
</organism>
<dbReference type="Proteomes" id="UP000294641">
    <property type="component" value="Unassembled WGS sequence"/>
</dbReference>
<dbReference type="Proteomes" id="UP000254330">
    <property type="component" value="Unassembled WGS sequence"/>
</dbReference>
<comment type="caution">
    <text evidence="2">The sequence shown here is derived from an EMBL/GenBank/DDBJ whole genome shotgun (WGS) entry which is preliminary data.</text>
</comment>
<gene>
    <name evidence="3" type="ORF">DFR61_11057</name>
    <name evidence="2" type="ORF">NCTC10597_00961</name>
</gene>
<evidence type="ECO:0000259" key="1">
    <source>
        <dbReference type="Pfam" id="PF14493"/>
    </source>
</evidence>
<sequence>MFFEQLLQYIIQKYEGQRTLFSAYHLLKGKKSGQTIQDVGLFRLQPYFQLMPKLKKEIYLEAIQSLESKKIIIVDKHQKIEVTERIDLEINFDGWHLRGKEHLFFERIQLAVQSMSNTLNQQTKFLPIVRTDEVHFFIRQYLLHIQFKEETVQQQFIQQFTQLVEEVDLSDLEKNIFVYRLTGAYQIGWTWRQLSEKLHISEIDVQLHFIHSLHKIVHFLKNVHLDLLNPLLHSIFSENVLTESTQKTIELLQNGYSMEQISQYRRLKLGTIEDHIAEYAMYDRRFDISNFVNDETVSKIKNVVLHVGNKKLKPIKEKVDEASYFQIRLVLAWMEGDSHA</sequence>
<dbReference type="EMBL" id="SNZG01000010">
    <property type="protein sequence ID" value="TDR39840.1"/>
    <property type="molecule type" value="Genomic_DNA"/>
</dbReference>
<dbReference type="AlphaFoldDB" id="A0A2U3AG00"/>
<dbReference type="OrthoDB" id="2354672at2"/>
<evidence type="ECO:0000313" key="3">
    <source>
        <dbReference type="EMBL" id="TDR39840.1"/>
    </source>
</evidence>